<keyword evidence="1" id="KW-0315">Glutamine amidotransferase</keyword>
<dbReference type="PRINTS" id="PR00099">
    <property type="entry name" value="CPSGATASE"/>
</dbReference>
<protein>
    <submittedName>
        <fullName evidence="3">Anthranilate synthase component II</fullName>
        <ecNumber evidence="3">4.1.3.27</ecNumber>
    </submittedName>
</protein>
<dbReference type="Gene3D" id="3.40.50.880">
    <property type="match status" value="1"/>
</dbReference>
<name>A0A7R6PN87_9BACT</name>
<dbReference type="PANTHER" id="PTHR43418">
    <property type="entry name" value="MULTIFUNCTIONAL TRYPTOPHAN BIOSYNTHESIS PROTEIN-RELATED"/>
    <property type="match status" value="1"/>
</dbReference>
<dbReference type="GO" id="GO:0004049">
    <property type="term" value="F:anthranilate synthase activity"/>
    <property type="evidence" value="ECO:0007669"/>
    <property type="project" value="UniProtKB-EC"/>
</dbReference>
<dbReference type="InterPro" id="IPR050472">
    <property type="entry name" value="Anth_synth/Amidotransfase"/>
</dbReference>
<dbReference type="Proteomes" id="UP000595564">
    <property type="component" value="Chromosome"/>
</dbReference>
<dbReference type="Pfam" id="PF00117">
    <property type="entry name" value="GATase"/>
    <property type="match status" value="1"/>
</dbReference>
<dbReference type="PRINTS" id="PR00096">
    <property type="entry name" value="GATASE"/>
</dbReference>
<dbReference type="GO" id="GO:0000162">
    <property type="term" value="P:L-tryptophan biosynthetic process"/>
    <property type="evidence" value="ECO:0007669"/>
    <property type="project" value="TreeGrafter"/>
</dbReference>
<dbReference type="CDD" id="cd01743">
    <property type="entry name" value="GATase1_Anthranilate_Synthase"/>
    <property type="match status" value="1"/>
</dbReference>
<evidence type="ECO:0000259" key="2">
    <source>
        <dbReference type="Pfam" id="PF00117"/>
    </source>
</evidence>
<feature type="domain" description="Glutamine amidotransferase" evidence="2">
    <location>
        <begin position="6"/>
        <end position="183"/>
    </location>
</feature>
<keyword evidence="4" id="KW-1185">Reference proteome</keyword>
<gene>
    <name evidence="3" type="primary">trpG</name>
    <name evidence="3" type="ORF">TTHT_1715</name>
</gene>
<dbReference type="NCBIfam" id="TIGR00566">
    <property type="entry name" value="trpG_papA"/>
    <property type="match status" value="1"/>
</dbReference>
<dbReference type="PANTHER" id="PTHR43418:SF4">
    <property type="entry name" value="MULTIFUNCTIONAL TRYPTOPHAN BIOSYNTHESIS PROTEIN"/>
    <property type="match status" value="1"/>
</dbReference>
<dbReference type="InterPro" id="IPR006221">
    <property type="entry name" value="TrpG/PapA_dom"/>
</dbReference>
<dbReference type="PROSITE" id="PS51273">
    <property type="entry name" value="GATASE_TYPE_1"/>
    <property type="match status" value="1"/>
</dbReference>
<sequence>MKRIFLLDNFDSFTMNVYHLFSNFTNKIEVERADKTSIDLINKYNPDLLIISPGPGKPEDAKLSIEAIDFFKGKIPLFGICLGMQCMAVWDRGKVNKTKPIHGKTDLITHKKQGILKNIPAPFKVARYHSLYVANPGKNFKVIARNREGIPMAITHTRYKIFGVQFHPESFLTEFGLRIAENVLSFCD</sequence>
<dbReference type="FunFam" id="3.40.50.880:FF:000003">
    <property type="entry name" value="Anthranilate synthase component II"/>
    <property type="match status" value="1"/>
</dbReference>
<dbReference type="EMBL" id="AP017470">
    <property type="protein sequence ID" value="BBB33187.1"/>
    <property type="molecule type" value="Genomic_DNA"/>
</dbReference>
<dbReference type="SUPFAM" id="SSF52317">
    <property type="entry name" value="Class I glutamine amidotransferase-like"/>
    <property type="match status" value="1"/>
</dbReference>
<dbReference type="InterPro" id="IPR017926">
    <property type="entry name" value="GATASE"/>
</dbReference>
<dbReference type="PRINTS" id="PR00097">
    <property type="entry name" value="ANTSNTHASEII"/>
</dbReference>
<dbReference type="KEGG" id="thyd:TTHT_1715"/>
<reference evidence="3 4" key="1">
    <citation type="journal article" date="2012" name="Extremophiles">
        <title>Thermotomaculum hydrothermale gen. nov., sp. nov., a novel heterotrophic thermophile within the phylum Acidobacteria from a deep-sea hydrothermal vent chimney in the Southern Okinawa Trough.</title>
        <authorList>
            <person name="Izumi H."/>
            <person name="Nunoura T."/>
            <person name="Miyazaki M."/>
            <person name="Mino S."/>
            <person name="Toki T."/>
            <person name="Takai K."/>
            <person name="Sako Y."/>
            <person name="Sawabe T."/>
            <person name="Nakagawa S."/>
        </authorList>
    </citation>
    <scope>NUCLEOTIDE SEQUENCE [LARGE SCALE GENOMIC DNA]</scope>
    <source>
        <strain evidence="3 4">AC55</strain>
    </source>
</reference>
<organism evidence="3 4">
    <name type="scientific">Thermotomaculum hydrothermale</name>
    <dbReference type="NCBI Taxonomy" id="981385"/>
    <lineage>
        <taxon>Bacteria</taxon>
        <taxon>Pseudomonadati</taxon>
        <taxon>Acidobacteriota</taxon>
        <taxon>Holophagae</taxon>
        <taxon>Thermotomaculales</taxon>
        <taxon>Thermotomaculaceae</taxon>
        <taxon>Thermotomaculum</taxon>
    </lineage>
</organism>
<dbReference type="AlphaFoldDB" id="A0A7R6PN87"/>
<dbReference type="EC" id="4.1.3.27" evidence="3"/>
<accession>A0A7R6PN87</accession>
<proteinExistence type="predicted"/>
<keyword evidence="3" id="KW-0456">Lyase</keyword>
<evidence type="ECO:0000313" key="3">
    <source>
        <dbReference type="EMBL" id="BBB33187.1"/>
    </source>
</evidence>
<dbReference type="RefSeq" id="WP_201327490.1">
    <property type="nucleotide sequence ID" value="NZ_AP017470.1"/>
</dbReference>
<evidence type="ECO:0000313" key="4">
    <source>
        <dbReference type="Proteomes" id="UP000595564"/>
    </source>
</evidence>
<dbReference type="GO" id="GO:0005829">
    <property type="term" value="C:cytosol"/>
    <property type="evidence" value="ECO:0007669"/>
    <property type="project" value="TreeGrafter"/>
</dbReference>
<evidence type="ECO:0000256" key="1">
    <source>
        <dbReference type="ARBA" id="ARBA00022962"/>
    </source>
</evidence>
<dbReference type="InterPro" id="IPR029062">
    <property type="entry name" value="Class_I_gatase-like"/>
</dbReference>